<evidence type="ECO:0000313" key="2">
    <source>
        <dbReference type="Proteomes" id="UP000054279"/>
    </source>
</evidence>
<evidence type="ECO:0000313" key="1">
    <source>
        <dbReference type="EMBL" id="KIJ32732.1"/>
    </source>
</evidence>
<proteinExistence type="predicted"/>
<protein>
    <recommendedName>
        <fullName evidence="3">EF-hand domain-containing protein</fullName>
    </recommendedName>
</protein>
<sequence>MSEFLQFAIEMWALPGLHPPQFLPKHVKQYLSGALHYLPFAEREATLQKIMQMTSPGGGSLWSIENLQSAMAIIHKIQGLKDTFKMEKLSYLHLIGNNPVPIIFYHAGIHRVPPHITKQCVMLTLEFMGDKEKIDKLTAMQIIFSRVEASEYTTHILNSFESAWLIVDVDRSGNLDLNGLYILMYLLSIIRLDVALPHRLPAQVIEMLLGWRDEDDVNL</sequence>
<dbReference type="InterPro" id="IPR011992">
    <property type="entry name" value="EF-hand-dom_pair"/>
</dbReference>
<dbReference type="SUPFAM" id="SSF47473">
    <property type="entry name" value="EF-hand"/>
    <property type="match status" value="1"/>
</dbReference>
<organism evidence="1 2">
    <name type="scientific">Sphaerobolus stellatus (strain SS14)</name>
    <dbReference type="NCBI Taxonomy" id="990650"/>
    <lineage>
        <taxon>Eukaryota</taxon>
        <taxon>Fungi</taxon>
        <taxon>Dikarya</taxon>
        <taxon>Basidiomycota</taxon>
        <taxon>Agaricomycotina</taxon>
        <taxon>Agaricomycetes</taxon>
        <taxon>Phallomycetidae</taxon>
        <taxon>Geastrales</taxon>
        <taxon>Sphaerobolaceae</taxon>
        <taxon>Sphaerobolus</taxon>
    </lineage>
</organism>
<dbReference type="EMBL" id="KN837222">
    <property type="protein sequence ID" value="KIJ32732.1"/>
    <property type="molecule type" value="Genomic_DNA"/>
</dbReference>
<dbReference type="HOGENOM" id="CLU_1262224_0_0_1"/>
<accession>A0A0C9UU04</accession>
<dbReference type="Proteomes" id="UP000054279">
    <property type="component" value="Unassembled WGS sequence"/>
</dbReference>
<gene>
    <name evidence="1" type="ORF">M422DRAFT_265356</name>
</gene>
<keyword evidence="2" id="KW-1185">Reference proteome</keyword>
<name>A0A0C9UU04_SPHS4</name>
<evidence type="ECO:0008006" key="3">
    <source>
        <dbReference type="Google" id="ProtNLM"/>
    </source>
</evidence>
<reference evidence="1 2" key="1">
    <citation type="submission" date="2014-06" db="EMBL/GenBank/DDBJ databases">
        <title>Evolutionary Origins and Diversification of the Mycorrhizal Mutualists.</title>
        <authorList>
            <consortium name="DOE Joint Genome Institute"/>
            <consortium name="Mycorrhizal Genomics Consortium"/>
            <person name="Kohler A."/>
            <person name="Kuo A."/>
            <person name="Nagy L.G."/>
            <person name="Floudas D."/>
            <person name="Copeland A."/>
            <person name="Barry K.W."/>
            <person name="Cichocki N."/>
            <person name="Veneault-Fourrey C."/>
            <person name="LaButti K."/>
            <person name="Lindquist E.A."/>
            <person name="Lipzen A."/>
            <person name="Lundell T."/>
            <person name="Morin E."/>
            <person name="Murat C."/>
            <person name="Riley R."/>
            <person name="Ohm R."/>
            <person name="Sun H."/>
            <person name="Tunlid A."/>
            <person name="Henrissat B."/>
            <person name="Grigoriev I.V."/>
            <person name="Hibbett D.S."/>
            <person name="Martin F."/>
        </authorList>
    </citation>
    <scope>NUCLEOTIDE SEQUENCE [LARGE SCALE GENOMIC DNA]</scope>
    <source>
        <strain evidence="1 2">SS14</strain>
    </source>
</reference>
<dbReference type="AlphaFoldDB" id="A0A0C9UU04"/>